<comment type="caution">
    <text evidence="2">The sequence shown here is derived from an EMBL/GenBank/DDBJ whole genome shotgun (WGS) entry which is preliminary data.</text>
</comment>
<protein>
    <submittedName>
        <fullName evidence="2">IQ calmodulin-binding motif</fullName>
    </submittedName>
</protein>
<dbReference type="InterPro" id="IPR000048">
    <property type="entry name" value="IQ_motif_EF-hand-BS"/>
</dbReference>
<evidence type="ECO:0000313" key="3">
    <source>
        <dbReference type="Proteomes" id="UP000485058"/>
    </source>
</evidence>
<proteinExistence type="predicted"/>
<evidence type="ECO:0000256" key="1">
    <source>
        <dbReference type="SAM" id="MobiDB-lite"/>
    </source>
</evidence>
<feature type="non-terminal residue" evidence="2">
    <location>
        <position position="51"/>
    </location>
</feature>
<accession>A0A6A0AKE3</accession>
<dbReference type="Gene3D" id="1.20.5.190">
    <property type="match status" value="1"/>
</dbReference>
<evidence type="ECO:0000313" key="2">
    <source>
        <dbReference type="EMBL" id="GFH32771.1"/>
    </source>
</evidence>
<organism evidence="2 3">
    <name type="scientific">Haematococcus lacustris</name>
    <name type="common">Green alga</name>
    <name type="synonym">Haematococcus pluvialis</name>
    <dbReference type="NCBI Taxonomy" id="44745"/>
    <lineage>
        <taxon>Eukaryota</taxon>
        <taxon>Viridiplantae</taxon>
        <taxon>Chlorophyta</taxon>
        <taxon>core chlorophytes</taxon>
        <taxon>Chlorophyceae</taxon>
        <taxon>CS clade</taxon>
        <taxon>Chlamydomonadales</taxon>
        <taxon>Haematococcaceae</taxon>
        <taxon>Haematococcus</taxon>
    </lineage>
</organism>
<dbReference type="PROSITE" id="PS50096">
    <property type="entry name" value="IQ"/>
    <property type="match status" value="1"/>
</dbReference>
<dbReference type="Proteomes" id="UP000485058">
    <property type="component" value="Unassembled WGS sequence"/>
</dbReference>
<feature type="non-terminal residue" evidence="2">
    <location>
        <position position="1"/>
    </location>
</feature>
<feature type="region of interest" description="Disordered" evidence="1">
    <location>
        <begin position="24"/>
        <end position="51"/>
    </location>
</feature>
<sequence>MAAMLHAKRVWAATKIQASWRGFWVRKGPSAGKKGKKGGKGKSGKKSGKKK</sequence>
<dbReference type="Pfam" id="PF00612">
    <property type="entry name" value="IQ"/>
    <property type="match status" value="1"/>
</dbReference>
<reference evidence="2 3" key="1">
    <citation type="submission" date="2020-02" db="EMBL/GenBank/DDBJ databases">
        <title>Draft genome sequence of Haematococcus lacustris strain NIES-144.</title>
        <authorList>
            <person name="Morimoto D."/>
            <person name="Nakagawa S."/>
            <person name="Yoshida T."/>
            <person name="Sawayama S."/>
        </authorList>
    </citation>
    <scope>NUCLEOTIDE SEQUENCE [LARGE SCALE GENOMIC DNA]</scope>
    <source>
        <strain evidence="2 3">NIES-144</strain>
    </source>
</reference>
<gene>
    <name evidence="2" type="ORF">HaLaN_32048</name>
</gene>
<keyword evidence="3" id="KW-1185">Reference proteome</keyword>
<dbReference type="AlphaFoldDB" id="A0A6A0AKE3"/>
<name>A0A6A0AKE3_HAELA</name>
<dbReference type="EMBL" id="BLLF01007103">
    <property type="protein sequence ID" value="GFH32771.1"/>
    <property type="molecule type" value="Genomic_DNA"/>
</dbReference>
<feature type="compositionally biased region" description="Basic residues" evidence="1">
    <location>
        <begin position="33"/>
        <end position="51"/>
    </location>
</feature>